<dbReference type="SUPFAM" id="SSF117856">
    <property type="entry name" value="AF0104/ALDC/Ptd012-like"/>
    <property type="match status" value="1"/>
</dbReference>
<dbReference type="Proteomes" id="UP000587586">
    <property type="component" value="Unassembled WGS sequence"/>
</dbReference>
<dbReference type="AlphaFoldDB" id="A0A6V8N5B6"/>
<reference evidence="3" key="1">
    <citation type="submission" date="2020-06" db="EMBL/GenBank/DDBJ databases">
        <title>Draft genomic sequecing of Geomonas sp. Red745.</title>
        <authorList>
            <person name="Itoh H."/>
            <person name="Xu Z.X."/>
            <person name="Ushijima N."/>
            <person name="Masuda Y."/>
            <person name="Shiratori Y."/>
            <person name="Senoo K."/>
        </authorList>
    </citation>
    <scope>NUCLEOTIDE SEQUENCE [LARGE SCALE GENOMIC DNA]</scope>
    <source>
        <strain evidence="3">Red745</strain>
    </source>
</reference>
<dbReference type="EMBL" id="BLXZ01000002">
    <property type="protein sequence ID" value="GFO67755.1"/>
    <property type="molecule type" value="Genomic_DNA"/>
</dbReference>
<gene>
    <name evidence="2" type="ORF">GMLC_13340</name>
</gene>
<feature type="domain" description="PPC" evidence="1">
    <location>
        <begin position="11"/>
        <end position="156"/>
    </location>
</feature>
<dbReference type="CDD" id="cd11378">
    <property type="entry name" value="DUF296"/>
    <property type="match status" value="1"/>
</dbReference>
<evidence type="ECO:0000259" key="1">
    <source>
        <dbReference type="PROSITE" id="PS51742"/>
    </source>
</evidence>
<dbReference type="PANTHER" id="PTHR34988:SF1">
    <property type="entry name" value="DNA-BINDING PROTEIN"/>
    <property type="match status" value="1"/>
</dbReference>
<evidence type="ECO:0000313" key="2">
    <source>
        <dbReference type="EMBL" id="GFO67755.1"/>
    </source>
</evidence>
<organism evidence="2 3">
    <name type="scientific">Geomonas limicola</name>
    <dbReference type="NCBI Taxonomy" id="2740186"/>
    <lineage>
        <taxon>Bacteria</taxon>
        <taxon>Pseudomonadati</taxon>
        <taxon>Thermodesulfobacteriota</taxon>
        <taxon>Desulfuromonadia</taxon>
        <taxon>Geobacterales</taxon>
        <taxon>Geobacteraceae</taxon>
        <taxon>Geomonas</taxon>
    </lineage>
</organism>
<evidence type="ECO:0000313" key="3">
    <source>
        <dbReference type="Proteomes" id="UP000587586"/>
    </source>
</evidence>
<proteinExistence type="predicted"/>
<sequence length="160" mass="17474">MNMEGLWYKECSQGRRFIIKITPGENLTTRLLQFAHLADVRYAMIVSALGSVKNVKLRGIKTGAKLPITAPRVTIHEIEGPLELLGLQGNIVPGEDDLLDCHFHIMMSKSSGEVVGGHLYDAQVFATCEIVLTELSVEGVERHVSKMGGIPTLYIDEGGA</sequence>
<comment type="caution">
    <text evidence="2">The sequence shown here is derived from an EMBL/GenBank/DDBJ whole genome shotgun (WGS) entry which is preliminary data.</text>
</comment>
<accession>A0A6V8N5B6</accession>
<name>A0A6V8N5B6_9BACT</name>
<keyword evidence="3" id="KW-1185">Reference proteome</keyword>
<protein>
    <recommendedName>
        <fullName evidence="1">PPC domain-containing protein</fullName>
    </recommendedName>
</protein>
<dbReference type="Gene3D" id="3.30.1330.80">
    <property type="entry name" value="Hypothetical protein, similar to alpha- acetolactate decarboxylase, domain 2"/>
    <property type="match status" value="1"/>
</dbReference>
<dbReference type="PANTHER" id="PTHR34988">
    <property type="entry name" value="PROTEIN, PUTATIVE-RELATED"/>
    <property type="match status" value="1"/>
</dbReference>
<dbReference type="Pfam" id="PF03479">
    <property type="entry name" value="PCC"/>
    <property type="match status" value="1"/>
</dbReference>
<dbReference type="PROSITE" id="PS51742">
    <property type="entry name" value="PPC"/>
    <property type="match status" value="1"/>
</dbReference>
<dbReference type="InterPro" id="IPR005175">
    <property type="entry name" value="PPC_dom"/>
</dbReference>